<comment type="caution">
    <text evidence="7">The sequence shown here is derived from an EMBL/GenBank/DDBJ whole genome shotgun (WGS) entry which is preliminary data.</text>
</comment>
<dbReference type="InterPro" id="IPR012318">
    <property type="entry name" value="HTH_CRP"/>
</dbReference>
<dbReference type="InterPro" id="IPR000595">
    <property type="entry name" value="cNMP-bd_dom"/>
</dbReference>
<evidence type="ECO:0000256" key="4">
    <source>
        <dbReference type="ARBA" id="ARBA00023163"/>
    </source>
</evidence>
<dbReference type="Pfam" id="PF13545">
    <property type="entry name" value="HTH_Crp_2"/>
    <property type="match status" value="1"/>
</dbReference>
<dbReference type="InterPro" id="IPR036388">
    <property type="entry name" value="WH-like_DNA-bd_sf"/>
</dbReference>
<dbReference type="InterPro" id="IPR018490">
    <property type="entry name" value="cNMP-bd_dom_sf"/>
</dbReference>
<evidence type="ECO:0000256" key="3">
    <source>
        <dbReference type="ARBA" id="ARBA00023159"/>
    </source>
</evidence>
<dbReference type="Gene3D" id="2.60.120.10">
    <property type="entry name" value="Jelly Rolls"/>
    <property type="match status" value="1"/>
</dbReference>
<dbReference type="Pfam" id="PF00027">
    <property type="entry name" value="cNMP_binding"/>
    <property type="match status" value="1"/>
</dbReference>
<evidence type="ECO:0000259" key="5">
    <source>
        <dbReference type="PROSITE" id="PS50042"/>
    </source>
</evidence>
<accession>A0A3E0K4M5</accession>
<feature type="domain" description="Cyclic nucleotide-binding" evidence="5">
    <location>
        <begin position="61"/>
        <end position="181"/>
    </location>
</feature>
<evidence type="ECO:0000256" key="2">
    <source>
        <dbReference type="ARBA" id="ARBA00023125"/>
    </source>
</evidence>
<dbReference type="PROSITE" id="PS00042">
    <property type="entry name" value="HTH_CRP_1"/>
    <property type="match status" value="1"/>
</dbReference>
<keyword evidence="2" id="KW-0238">DNA-binding</keyword>
<dbReference type="InterPro" id="IPR018335">
    <property type="entry name" value="Tscrpt_reg_HTH_Crp-type_CS"/>
</dbReference>
<dbReference type="InterPro" id="IPR050397">
    <property type="entry name" value="Env_Response_Regulators"/>
</dbReference>
<dbReference type="PROSITE" id="PS50042">
    <property type="entry name" value="CNMP_BINDING_3"/>
    <property type="match status" value="1"/>
</dbReference>
<feature type="domain" description="HTH crp-type" evidence="6">
    <location>
        <begin position="195"/>
        <end position="270"/>
    </location>
</feature>
<organism evidence="7 8">
    <name type="scientific">Caldibacillus debilis</name>
    <dbReference type="NCBI Taxonomy" id="301148"/>
    <lineage>
        <taxon>Bacteria</taxon>
        <taxon>Bacillati</taxon>
        <taxon>Bacillota</taxon>
        <taxon>Bacilli</taxon>
        <taxon>Bacillales</taxon>
        <taxon>Bacillaceae</taxon>
        <taxon>Caldibacillus</taxon>
    </lineage>
</organism>
<dbReference type="PROSITE" id="PS51063">
    <property type="entry name" value="HTH_CRP_2"/>
    <property type="match status" value="1"/>
</dbReference>
<sequence length="286" mass="32858">MLFPSRKNLSILFYARAGAYLSLRKNKIFPIKKSVKIMNQDDGLKTVGNMELKAKLKRHCLFVDLPEEILADLETNAQIKTFRKGDHIFFHGEEQLAVYFIIGGIVKIYRTDAKGREQILSVLNEGELFPHTGFFQKISYPGNAVAVQEAELAYFLLEDFETLILKHGELCIRLFRTLEKKIMELQNRLEDQLSNNAYEQVAKLLLRLTEQYGESLGGEKVRLRIPLSHKEMAQIIGTTRETVSRTFSGLKRKNIVFHDDTGAFYIVNREKLTKELDPGREGETES</sequence>
<dbReference type="Proteomes" id="UP000257014">
    <property type="component" value="Unassembled WGS sequence"/>
</dbReference>
<name>A0A3E0K4M5_9BACI</name>
<dbReference type="CDD" id="cd00092">
    <property type="entry name" value="HTH_CRP"/>
    <property type="match status" value="1"/>
</dbReference>
<dbReference type="InterPro" id="IPR014710">
    <property type="entry name" value="RmlC-like_jellyroll"/>
</dbReference>
<dbReference type="CDD" id="cd00038">
    <property type="entry name" value="CAP_ED"/>
    <property type="match status" value="1"/>
</dbReference>
<dbReference type="PANTHER" id="PTHR24567">
    <property type="entry name" value="CRP FAMILY TRANSCRIPTIONAL REGULATORY PROTEIN"/>
    <property type="match status" value="1"/>
</dbReference>
<dbReference type="PANTHER" id="PTHR24567:SF74">
    <property type="entry name" value="HTH-TYPE TRANSCRIPTIONAL REGULATOR ARCR"/>
    <property type="match status" value="1"/>
</dbReference>
<evidence type="ECO:0000313" key="8">
    <source>
        <dbReference type="Proteomes" id="UP000257014"/>
    </source>
</evidence>
<dbReference type="InterPro" id="IPR036390">
    <property type="entry name" value="WH_DNA-bd_sf"/>
</dbReference>
<proteinExistence type="predicted"/>
<dbReference type="GO" id="GO:0005829">
    <property type="term" value="C:cytosol"/>
    <property type="evidence" value="ECO:0007669"/>
    <property type="project" value="TreeGrafter"/>
</dbReference>
<gene>
    <name evidence="7" type="ORF">C6P37_08270</name>
</gene>
<keyword evidence="3" id="KW-0010">Activator</keyword>
<dbReference type="SUPFAM" id="SSF46785">
    <property type="entry name" value="Winged helix' DNA-binding domain"/>
    <property type="match status" value="1"/>
</dbReference>
<dbReference type="Gene3D" id="1.10.10.10">
    <property type="entry name" value="Winged helix-like DNA-binding domain superfamily/Winged helix DNA-binding domain"/>
    <property type="match status" value="1"/>
</dbReference>
<dbReference type="GO" id="GO:0003677">
    <property type="term" value="F:DNA binding"/>
    <property type="evidence" value="ECO:0007669"/>
    <property type="project" value="UniProtKB-KW"/>
</dbReference>
<dbReference type="SMART" id="SM00419">
    <property type="entry name" value="HTH_CRP"/>
    <property type="match status" value="1"/>
</dbReference>
<dbReference type="SUPFAM" id="SSF51206">
    <property type="entry name" value="cAMP-binding domain-like"/>
    <property type="match status" value="1"/>
</dbReference>
<keyword evidence="1" id="KW-0805">Transcription regulation</keyword>
<evidence type="ECO:0000313" key="7">
    <source>
        <dbReference type="EMBL" id="REJ28625.1"/>
    </source>
</evidence>
<reference evidence="7 8" key="1">
    <citation type="submission" date="2018-03" db="EMBL/GenBank/DDBJ databases">
        <authorList>
            <person name="Keele B.F."/>
        </authorList>
    </citation>
    <scope>NUCLEOTIDE SEQUENCE [LARGE SCALE GENOMIC DNA]</scope>
    <source>
        <strain evidence="7">ZCTH4_d</strain>
    </source>
</reference>
<evidence type="ECO:0000256" key="1">
    <source>
        <dbReference type="ARBA" id="ARBA00023015"/>
    </source>
</evidence>
<keyword evidence="4" id="KW-0804">Transcription</keyword>
<protein>
    <submittedName>
        <fullName evidence="7">Crp/Fnr family transcriptional regulator</fullName>
    </submittedName>
</protein>
<dbReference type="AlphaFoldDB" id="A0A3E0K4M5"/>
<dbReference type="SMART" id="SM00100">
    <property type="entry name" value="cNMP"/>
    <property type="match status" value="1"/>
</dbReference>
<dbReference type="PRINTS" id="PR00034">
    <property type="entry name" value="HTHCRP"/>
</dbReference>
<dbReference type="EMBL" id="QEWE01000016">
    <property type="protein sequence ID" value="REJ28625.1"/>
    <property type="molecule type" value="Genomic_DNA"/>
</dbReference>
<evidence type="ECO:0000259" key="6">
    <source>
        <dbReference type="PROSITE" id="PS51063"/>
    </source>
</evidence>
<dbReference type="GO" id="GO:0003700">
    <property type="term" value="F:DNA-binding transcription factor activity"/>
    <property type="evidence" value="ECO:0007669"/>
    <property type="project" value="InterPro"/>
</dbReference>